<name>A0A6D2HGV8_9BRAS</name>
<evidence type="ECO:0000256" key="3">
    <source>
        <dbReference type="ARBA" id="ARBA00022692"/>
    </source>
</evidence>
<organism evidence="7 8">
    <name type="scientific">Microthlaspi erraticum</name>
    <dbReference type="NCBI Taxonomy" id="1685480"/>
    <lineage>
        <taxon>Eukaryota</taxon>
        <taxon>Viridiplantae</taxon>
        <taxon>Streptophyta</taxon>
        <taxon>Embryophyta</taxon>
        <taxon>Tracheophyta</taxon>
        <taxon>Spermatophyta</taxon>
        <taxon>Magnoliopsida</taxon>
        <taxon>eudicotyledons</taxon>
        <taxon>Gunneridae</taxon>
        <taxon>Pentapetalae</taxon>
        <taxon>rosids</taxon>
        <taxon>malvids</taxon>
        <taxon>Brassicales</taxon>
        <taxon>Brassicaceae</taxon>
        <taxon>Coluteocarpeae</taxon>
        <taxon>Microthlaspi</taxon>
    </lineage>
</organism>
<dbReference type="InterPro" id="IPR007749">
    <property type="entry name" value="DUF677"/>
</dbReference>
<accession>A0A6D2HGV8</accession>
<gene>
    <name evidence="7" type="ORF">MERR_LOCUS132</name>
</gene>
<evidence type="ECO:0000313" key="7">
    <source>
        <dbReference type="EMBL" id="CAA7012898.1"/>
    </source>
</evidence>
<dbReference type="GO" id="GO:0016020">
    <property type="term" value="C:membrane"/>
    <property type="evidence" value="ECO:0007669"/>
    <property type="project" value="UniProtKB-SubCell"/>
</dbReference>
<evidence type="ECO:0000256" key="2">
    <source>
        <dbReference type="ARBA" id="ARBA00009074"/>
    </source>
</evidence>
<sequence length="267" mass="29574">MATLNFFNTVENIVERAKTSEHIIRNAVKHFEAEDTDVGGSKKNKYAKTLEELHKFEATGDPLGEGFVADYKSVVDQQIKLLEVLCEQKLYVDKKLKNAKKLKKISYVALGAVATVFVALAFISPAGPQVGQMAQAQMAMLSRPIQATRVTFNEMLTKYENNVKTYKGLLTSAEKSVKVNKEATETINSQVKNLTGKLSSILEQVDFAVEREEEEEATRLAMQEIMTNVEGFTKKIEEVGAYAATSSKLIVSARAQVLENINISKGE</sequence>
<dbReference type="Pfam" id="PF05055">
    <property type="entry name" value="DUF677"/>
    <property type="match status" value="1"/>
</dbReference>
<evidence type="ECO:0000256" key="4">
    <source>
        <dbReference type="ARBA" id="ARBA00022989"/>
    </source>
</evidence>
<keyword evidence="5 6" id="KW-0472">Membrane</keyword>
<evidence type="ECO:0000256" key="1">
    <source>
        <dbReference type="ARBA" id="ARBA00004141"/>
    </source>
</evidence>
<keyword evidence="3 6" id="KW-0812">Transmembrane</keyword>
<comment type="subcellular location">
    <subcellularLocation>
        <location evidence="1">Membrane</location>
        <topology evidence="1">Multi-pass membrane protein</topology>
    </subcellularLocation>
</comment>
<dbReference type="PANTHER" id="PTHR31113:SF13">
    <property type="entry name" value="(RAPE) HYPOTHETICAL PROTEIN"/>
    <property type="match status" value="1"/>
</dbReference>
<proteinExistence type="inferred from homology"/>
<evidence type="ECO:0000313" key="8">
    <source>
        <dbReference type="Proteomes" id="UP000467841"/>
    </source>
</evidence>
<evidence type="ECO:0000256" key="5">
    <source>
        <dbReference type="ARBA" id="ARBA00023136"/>
    </source>
</evidence>
<reference evidence="7" key="1">
    <citation type="submission" date="2020-01" db="EMBL/GenBank/DDBJ databases">
        <authorList>
            <person name="Mishra B."/>
        </authorList>
    </citation>
    <scope>NUCLEOTIDE SEQUENCE [LARGE SCALE GENOMIC DNA]</scope>
</reference>
<dbReference type="PANTHER" id="PTHR31113">
    <property type="entry name" value="UPF0496 PROTEIN 3-RELATED"/>
    <property type="match status" value="1"/>
</dbReference>
<keyword evidence="4 6" id="KW-1133">Transmembrane helix</keyword>
<dbReference type="AlphaFoldDB" id="A0A6D2HGV8"/>
<evidence type="ECO:0000256" key="6">
    <source>
        <dbReference type="SAM" id="Phobius"/>
    </source>
</evidence>
<keyword evidence="8" id="KW-1185">Reference proteome</keyword>
<comment type="caution">
    <text evidence="7">The sequence shown here is derived from an EMBL/GenBank/DDBJ whole genome shotgun (WGS) entry which is preliminary data.</text>
</comment>
<comment type="similarity">
    <text evidence="2">Belongs to the UPF0496 family.</text>
</comment>
<dbReference type="EMBL" id="CACVBM020000011">
    <property type="protein sequence ID" value="CAA7012898.1"/>
    <property type="molecule type" value="Genomic_DNA"/>
</dbReference>
<dbReference type="Proteomes" id="UP000467841">
    <property type="component" value="Unassembled WGS sequence"/>
</dbReference>
<protein>
    <submittedName>
        <fullName evidence="7">Uncharacterized protein</fullName>
    </submittedName>
</protein>
<feature type="transmembrane region" description="Helical" evidence="6">
    <location>
        <begin position="105"/>
        <end position="123"/>
    </location>
</feature>